<name>A0A401H6X4_9APHY</name>
<keyword evidence="2" id="KW-1185">Reference proteome</keyword>
<dbReference type="AlphaFoldDB" id="A0A401H6X4"/>
<reference evidence="1 2" key="1">
    <citation type="journal article" date="2018" name="Sci. Rep.">
        <title>Genome sequence of the cauliflower mushroom Sparassis crispa (Hanabiratake) and its association with beneficial usage.</title>
        <authorList>
            <person name="Kiyama R."/>
            <person name="Furutani Y."/>
            <person name="Kawaguchi K."/>
            <person name="Nakanishi T."/>
        </authorList>
    </citation>
    <scope>NUCLEOTIDE SEQUENCE [LARGE SCALE GENOMIC DNA]</scope>
</reference>
<evidence type="ECO:0000313" key="2">
    <source>
        <dbReference type="Proteomes" id="UP000287166"/>
    </source>
</evidence>
<sequence>MVILCSGVNCAGTCDFLTGPDQNVCYSIPLNNNVSEYGSIMAYVCFYCLSTYQVYMATAGCAESVQLEHNVCYNTSYDGMLGYYQTFYILS</sequence>
<dbReference type="RefSeq" id="XP_027621098.1">
    <property type="nucleotide sequence ID" value="XM_027765297.1"/>
</dbReference>
<protein>
    <submittedName>
        <fullName evidence="1">Uncharacterized protein</fullName>
    </submittedName>
</protein>
<evidence type="ECO:0000313" key="1">
    <source>
        <dbReference type="EMBL" id="GBE90185.1"/>
    </source>
</evidence>
<accession>A0A401H6X4</accession>
<organism evidence="1 2">
    <name type="scientific">Sparassis crispa</name>
    <dbReference type="NCBI Taxonomy" id="139825"/>
    <lineage>
        <taxon>Eukaryota</taxon>
        <taxon>Fungi</taxon>
        <taxon>Dikarya</taxon>
        <taxon>Basidiomycota</taxon>
        <taxon>Agaricomycotina</taxon>
        <taxon>Agaricomycetes</taxon>
        <taxon>Polyporales</taxon>
        <taxon>Sparassidaceae</taxon>
        <taxon>Sparassis</taxon>
    </lineage>
</organism>
<gene>
    <name evidence="1" type="ORF">SCP_1900340</name>
</gene>
<proteinExistence type="predicted"/>
<dbReference type="Proteomes" id="UP000287166">
    <property type="component" value="Unassembled WGS sequence"/>
</dbReference>
<comment type="caution">
    <text evidence="1">The sequence shown here is derived from an EMBL/GenBank/DDBJ whole genome shotgun (WGS) entry which is preliminary data.</text>
</comment>
<dbReference type="GeneID" id="38787102"/>
<dbReference type="EMBL" id="BFAD01000019">
    <property type="protein sequence ID" value="GBE90185.1"/>
    <property type="molecule type" value="Genomic_DNA"/>
</dbReference>
<dbReference type="InParanoid" id="A0A401H6X4"/>